<feature type="transmembrane region" description="Helical" evidence="7">
    <location>
        <begin position="102"/>
        <end position="124"/>
    </location>
</feature>
<proteinExistence type="inferred from homology"/>
<dbReference type="AlphaFoldDB" id="A0A2T0R8W2"/>
<evidence type="ECO:0000313" key="11">
    <source>
        <dbReference type="Proteomes" id="UP000238083"/>
    </source>
</evidence>
<dbReference type="Proteomes" id="UP000238083">
    <property type="component" value="Unassembled WGS sequence"/>
</dbReference>
<dbReference type="InterPro" id="IPR051393">
    <property type="entry name" value="ABC_transporter_permease"/>
</dbReference>
<evidence type="ECO:0000256" key="7">
    <source>
        <dbReference type="RuleBase" id="RU363032"/>
    </source>
</evidence>
<dbReference type="PANTHER" id="PTHR30193:SF41">
    <property type="entry name" value="DIACETYLCHITOBIOSE UPTAKE SYSTEM PERMEASE PROTEIN NGCF"/>
    <property type="match status" value="1"/>
</dbReference>
<feature type="domain" description="ABC transmembrane type-1" evidence="9">
    <location>
        <begin position="98"/>
        <end position="311"/>
    </location>
</feature>
<feature type="transmembrane region" description="Helical" evidence="7">
    <location>
        <begin position="39"/>
        <end position="60"/>
    </location>
</feature>
<evidence type="ECO:0000256" key="2">
    <source>
        <dbReference type="ARBA" id="ARBA00022448"/>
    </source>
</evidence>
<sequence length="321" mass="34451">MVPITRDSTRSPAPSTVRPAPAVAAGPARRRRRGVRGGFGAFVFALPALVVFGFFSWGPIGRAVVMSFQRTNLVQGGEWVGWSNFSYVLADPLFATAVRNTLWFTLLAVVAGFPLPLLLAVLISEVRRRRGLFTALAFLPVVVPPVVAILLWRTLYDPETSGVFNTLLRSVGLPALHWLSDPDLAMPAIVVEATWASAGNAVVIYLAALTSVRTELYEAAELDGAGLLGRVRHVTLPQLRGVVLVMLLLQVVGTMQVFSEPYLFTGGGPENATTSVLLLVYDYAFVHGDFGAATAASVLLALALGLFSAGYGLATRRWSTR</sequence>
<keyword evidence="5 7" id="KW-1133">Transmembrane helix</keyword>
<feature type="transmembrane region" description="Helical" evidence="7">
    <location>
        <begin position="239"/>
        <end position="258"/>
    </location>
</feature>
<evidence type="ECO:0000256" key="3">
    <source>
        <dbReference type="ARBA" id="ARBA00022475"/>
    </source>
</evidence>
<feature type="transmembrane region" description="Helical" evidence="7">
    <location>
        <begin position="290"/>
        <end position="314"/>
    </location>
</feature>
<feature type="transmembrane region" description="Helical" evidence="7">
    <location>
        <begin position="131"/>
        <end position="152"/>
    </location>
</feature>
<reference evidence="10 11" key="1">
    <citation type="submission" date="2018-03" db="EMBL/GenBank/DDBJ databases">
        <title>Genomic Encyclopedia of Archaeal and Bacterial Type Strains, Phase II (KMG-II): from individual species to whole genera.</title>
        <authorList>
            <person name="Goeker M."/>
        </authorList>
    </citation>
    <scope>NUCLEOTIDE SEQUENCE [LARGE SCALE GENOMIC DNA]</scope>
    <source>
        <strain evidence="10 11">DSM 19711</strain>
    </source>
</reference>
<feature type="transmembrane region" description="Helical" evidence="7">
    <location>
        <begin position="184"/>
        <end position="208"/>
    </location>
</feature>
<comment type="subcellular location">
    <subcellularLocation>
        <location evidence="1 7">Cell membrane</location>
        <topology evidence="1 7">Multi-pass membrane protein</topology>
    </subcellularLocation>
</comment>
<dbReference type="PANTHER" id="PTHR30193">
    <property type="entry name" value="ABC TRANSPORTER PERMEASE PROTEIN"/>
    <property type="match status" value="1"/>
</dbReference>
<dbReference type="CDD" id="cd06261">
    <property type="entry name" value="TM_PBP2"/>
    <property type="match status" value="1"/>
</dbReference>
<dbReference type="InterPro" id="IPR035906">
    <property type="entry name" value="MetI-like_sf"/>
</dbReference>
<evidence type="ECO:0000259" key="9">
    <source>
        <dbReference type="PROSITE" id="PS50928"/>
    </source>
</evidence>
<evidence type="ECO:0000256" key="5">
    <source>
        <dbReference type="ARBA" id="ARBA00022989"/>
    </source>
</evidence>
<dbReference type="Gene3D" id="1.10.3720.10">
    <property type="entry name" value="MetI-like"/>
    <property type="match status" value="1"/>
</dbReference>
<evidence type="ECO:0000256" key="1">
    <source>
        <dbReference type="ARBA" id="ARBA00004651"/>
    </source>
</evidence>
<gene>
    <name evidence="10" type="ORF">CLV37_102527</name>
</gene>
<accession>A0A2T0R8W2</accession>
<organism evidence="10 11">
    <name type="scientific">Kineococcus rhizosphaerae</name>
    <dbReference type="NCBI Taxonomy" id="559628"/>
    <lineage>
        <taxon>Bacteria</taxon>
        <taxon>Bacillati</taxon>
        <taxon>Actinomycetota</taxon>
        <taxon>Actinomycetes</taxon>
        <taxon>Kineosporiales</taxon>
        <taxon>Kineosporiaceae</taxon>
        <taxon>Kineococcus</taxon>
    </lineage>
</organism>
<feature type="region of interest" description="Disordered" evidence="8">
    <location>
        <begin position="1"/>
        <end position="22"/>
    </location>
</feature>
<keyword evidence="6 7" id="KW-0472">Membrane</keyword>
<keyword evidence="4 7" id="KW-0812">Transmembrane</keyword>
<keyword evidence="10" id="KW-0762">Sugar transport</keyword>
<dbReference type="EMBL" id="PVZF01000002">
    <property type="protein sequence ID" value="PRY17564.1"/>
    <property type="molecule type" value="Genomic_DNA"/>
</dbReference>
<comment type="caution">
    <text evidence="10">The sequence shown here is derived from an EMBL/GenBank/DDBJ whole genome shotgun (WGS) entry which is preliminary data.</text>
</comment>
<keyword evidence="11" id="KW-1185">Reference proteome</keyword>
<evidence type="ECO:0000256" key="4">
    <source>
        <dbReference type="ARBA" id="ARBA00022692"/>
    </source>
</evidence>
<dbReference type="Pfam" id="PF00528">
    <property type="entry name" value="BPD_transp_1"/>
    <property type="match status" value="1"/>
</dbReference>
<dbReference type="InterPro" id="IPR000515">
    <property type="entry name" value="MetI-like"/>
</dbReference>
<keyword evidence="3" id="KW-1003">Cell membrane</keyword>
<comment type="similarity">
    <text evidence="7">Belongs to the binding-protein-dependent transport system permease family.</text>
</comment>
<dbReference type="GO" id="GO:0055085">
    <property type="term" value="P:transmembrane transport"/>
    <property type="evidence" value="ECO:0007669"/>
    <property type="project" value="InterPro"/>
</dbReference>
<evidence type="ECO:0000256" key="8">
    <source>
        <dbReference type="SAM" id="MobiDB-lite"/>
    </source>
</evidence>
<evidence type="ECO:0000313" key="10">
    <source>
        <dbReference type="EMBL" id="PRY17564.1"/>
    </source>
</evidence>
<evidence type="ECO:0000256" key="6">
    <source>
        <dbReference type="ARBA" id="ARBA00023136"/>
    </source>
</evidence>
<dbReference type="RefSeq" id="WP_106208424.1">
    <property type="nucleotide sequence ID" value="NZ_PVZF01000002.1"/>
</dbReference>
<dbReference type="PROSITE" id="PS50928">
    <property type="entry name" value="ABC_TM1"/>
    <property type="match status" value="1"/>
</dbReference>
<dbReference type="SUPFAM" id="SSF161098">
    <property type="entry name" value="MetI-like"/>
    <property type="match status" value="1"/>
</dbReference>
<dbReference type="GO" id="GO:0005886">
    <property type="term" value="C:plasma membrane"/>
    <property type="evidence" value="ECO:0007669"/>
    <property type="project" value="UniProtKB-SubCell"/>
</dbReference>
<dbReference type="OrthoDB" id="9804439at2"/>
<keyword evidence="2 7" id="KW-0813">Transport</keyword>
<protein>
    <submittedName>
        <fullName evidence="10">Multiple sugar transport system permease protein</fullName>
    </submittedName>
</protein>
<name>A0A2T0R8W2_9ACTN</name>